<feature type="region of interest" description="Disordered" evidence="1">
    <location>
        <begin position="75"/>
        <end position="95"/>
    </location>
</feature>
<sequence>MHLVPILLITSVIQVLAAPANARDDPTETATLNTANTAIPAATATLALDPQNTATSQQQPQLFSANVAASPSPAPSPVVALAGQADTDTSSSTSTYSVDPLTAVSAGVVIAQGLLGIVVTVGSAVSAASSSAAPATGSAKAAGSQFSGAMGGVGGGWEVVVGVVALVLVL</sequence>
<dbReference type="Proteomes" id="UP000193642">
    <property type="component" value="Unassembled WGS sequence"/>
</dbReference>
<feature type="signal peptide" evidence="2">
    <location>
        <begin position="1"/>
        <end position="17"/>
    </location>
</feature>
<dbReference type="EMBL" id="MCGO01000095">
    <property type="protein sequence ID" value="ORY28390.1"/>
    <property type="molecule type" value="Genomic_DNA"/>
</dbReference>
<evidence type="ECO:0000313" key="3">
    <source>
        <dbReference type="EMBL" id="ORY28390.1"/>
    </source>
</evidence>
<comment type="caution">
    <text evidence="3">The sequence shown here is derived from an EMBL/GenBank/DDBJ whole genome shotgun (WGS) entry which is preliminary data.</text>
</comment>
<gene>
    <name evidence="3" type="ORF">BCR33DRAFT_725089</name>
</gene>
<evidence type="ECO:0000313" key="4">
    <source>
        <dbReference type="Proteomes" id="UP000193642"/>
    </source>
</evidence>
<dbReference type="OrthoDB" id="2176119at2759"/>
<reference evidence="3 4" key="1">
    <citation type="submission" date="2016-07" db="EMBL/GenBank/DDBJ databases">
        <title>Pervasive Adenine N6-methylation of Active Genes in Fungi.</title>
        <authorList>
            <consortium name="DOE Joint Genome Institute"/>
            <person name="Mondo S.J."/>
            <person name="Dannebaum R.O."/>
            <person name="Kuo R.C."/>
            <person name="Labutti K."/>
            <person name="Haridas S."/>
            <person name="Kuo A."/>
            <person name="Salamov A."/>
            <person name="Ahrendt S.R."/>
            <person name="Lipzen A."/>
            <person name="Sullivan W."/>
            <person name="Andreopoulos W.B."/>
            <person name="Clum A."/>
            <person name="Lindquist E."/>
            <person name="Daum C."/>
            <person name="Ramamoorthy G.K."/>
            <person name="Gryganskyi A."/>
            <person name="Culley D."/>
            <person name="Magnuson J.K."/>
            <person name="James T.Y."/>
            <person name="O'Malley M.A."/>
            <person name="Stajich J.E."/>
            <person name="Spatafora J.W."/>
            <person name="Visel A."/>
            <person name="Grigoriev I.V."/>
        </authorList>
    </citation>
    <scope>NUCLEOTIDE SEQUENCE [LARGE SCALE GENOMIC DNA]</scope>
    <source>
        <strain evidence="3 4">JEL800</strain>
    </source>
</reference>
<evidence type="ECO:0000256" key="1">
    <source>
        <dbReference type="SAM" id="MobiDB-lite"/>
    </source>
</evidence>
<name>A0A1Y2B1G0_9FUNG</name>
<keyword evidence="4" id="KW-1185">Reference proteome</keyword>
<feature type="compositionally biased region" description="Low complexity" evidence="1">
    <location>
        <begin position="86"/>
        <end position="95"/>
    </location>
</feature>
<organism evidence="3 4">
    <name type="scientific">Rhizoclosmatium globosum</name>
    <dbReference type="NCBI Taxonomy" id="329046"/>
    <lineage>
        <taxon>Eukaryota</taxon>
        <taxon>Fungi</taxon>
        <taxon>Fungi incertae sedis</taxon>
        <taxon>Chytridiomycota</taxon>
        <taxon>Chytridiomycota incertae sedis</taxon>
        <taxon>Chytridiomycetes</taxon>
        <taxon>Chytridiales</taxon>
        <taxon>Chytriomycetaceae</taxon>
        <taxon>Rhizoclosmatium</taxon>
    </lineage>
</organism>
<protein>
    <submittedName>
        <fullName evidence="3">Uncharacterized protein</fullName>
    </submittedName>
</protein>
<proteinExistence type="predicted"/>
<accession>A0A1Y2B1G0</accession>
<dbReference type="AlphaFoldDB" id="A0A1Y2B1G0"/>
<keyword evidence="2" id="KW-0732">Signal</keyword>
<feature type="chain" id="PRO_5012282329" evidence="2">
    <location>
        <begin position="18"/>
        <end position="170"/>
    </location>
</feature>
<evidence type="ECO:0000256" key="2">
    <source>
        <dbReference type="SAM" id="SignalP"/>
    </source>
</evidence>